<gene>
    <name evidence="1" type="ORF">TVAG_034800</name>
</gene>
<keyword evidence="2" id="KW-1185">Reference proteome</keyword>
<dbReference type="KEGG" id="tva:5468022"/>
<dbReference type="Proteomes" id="UP000001542">
    <property type="component" value="Unassembled WGS sequence"/>
</dbReference>
<protein>
    <submittedName>
        <fullName evidence="1">Uncharacterized protein</fullName>
    </submittedName>
</protein>
<accession>A2DAF4</accession>
<sequence>MDVSKTQLDDSLSIQDFDNLESNIHQIIDKKEAIVQDFTPIFQFLRKLYKQTPEIINLLPHSVYTKFILTTIHDMNRLFYVWKDLSFENKYIYVSLPSYTINFLLKLKPNRLDVNLMQSFYKLLKSFKVNNEEDYVLNFDMFYTMDYDEQKSTNIFIQKDNNFHTLTYDMIQLFSMTGFFTKLIIDSFSIENSFVLRKILRFTLRYLEPSYQTWLFHKILRKYDYLPPKSLENIHMLGILLFFEFDTDRYHRIEDLYIRTCFILLDRYTAEVEKEFLFLLDRKNNDIHMAFYISSLYDELCKFIKTEEEYNLINRIYDICQIHINFHKQKFHYDIHPLCVDSTIGFYNINPETLTDNRFFNKNFASHILAAMSNFPDKKFSTDILIQIIKDVDFINLETLFSYFSKNKDQAKEVLKWLFDSDDHFTYIQHIFAILDLFQDKSSYETQVLLHSLVFNPNHALTLNILQKYLWLPLKDVLEYYLKIPLKNAIFYHNLRMRKIWVDVNDNSNDCIRYIQQCYYTAPTPQIIKRCAILGLDECIQDAIQKSQSIKFLFEIAQTNYKNLISFISFLNFAAVPSENYLEDITKYPYALIVTHYAPKFQFEFKIEILETMSLPEVLYYIDCACELAPSFVKTIDFPDCQDFPEQIWYPILFNYRIVRGEPFDDIIQRQIQLEPLSPVQDLKKVKNQIPHKIILKAMQSQSEIIRENVIDIAKEILTDAEKVSLIEYATFENIVDITDISKSCESFDEAATKKIKEIINDKNNIIKIRLFASLSKEAKVNVALDVINSHSMSFDIIQNCIIALNGDLQKLRQTPQPLNYDPRSKRIVSDLRIYAEDPNAGKTAFFEIDSCEKISTWLSEKLNTDNSLRVLFRERPSRIEISLGKIKKLEPTIPFNSIYKYDKISIEKYFLMYFVGIENGIYVLNSGKPVYAYYGLTCEFVVATGSPPPCWSFINNECFFEISLLLLNHGYSEPLLTLYHNPDFAKYAFDNHIDIILGHDVLSLYTLAIITMASLYKPYKELPPRIISYIIDSNNFYLPAQLFLVLHPNVAEITSFWLSFSETNISKHIQFLDSLIWAICDQEILPLIAYQIKRERTFRIVLLAVNNCLQNIYPVTEEDLPYFDKIPRDLAIIHMQHTEDPEIIKKVAQMYDDPDDFLLKVSQNMDNLFKLLISEKEEDHLEAKRLGSLCYQDTLTQTLINAANLSTKTNKILIRCAEIVMMHPNKIQSEELSSIFYLEASKQATFTEDFILLNEASQACGEPALNAVLDVTAAVIDKTIWIPAHEVAFSSLILNPKIRKTMNPQQFIKYCTSMNTFAPEHSIERCAEILLKSNSPVNPIKPTSMAQWTDFITFTPRILPYIIHQTNSYYQHLVKTSQWPLLLWLPLSGLNLYLTRMKKPLTLEYYAEFIDSMIKRVGSDMDHYTVTGKQAFEEFVIDPCKKSGLELSKYAIRENNDNCCYELIYYSHLARFIPELLQILFNELSENRYHSLLQRGNLVLKYYTQLVITVTEEMIMQMEQMDKKRLLLIFKMFGDRFNDITLHREFNMEVCDILSPFIFKLLNNEVSYSALVESSINFIAYTDFLLQFKADQINQIHFDVLKRIIGPDFKSYSQISIRRLVPLIVPGRHIYKQIELLQKFVDCVPQILIKDTLIDISNSKLMTDRETIEKYPRMHDELETFMSQQSVIDLLI</sequence>
<dbReference type="RefSeq" id="XP_001583443.1">
    <property type="nucleotide sequence ID" value="XM_001583393.1"/>
</dbReference>
<reference evidence="1" key="1">
    <citation type="submission" date="2006-10" db="EMBL/GenBank/DDBJ databases">
        <authorList>
            <person name="Amadeo P."/>
            <person name="Zhao Q."/>
            <person name="Wortman J."/>
            <person name="Fraser-Liggett C."/>
            <person name="Carlton J."/>
        </authorList>
    </citation>
    <scope>NUCLEOTIDE SEQUENCE</scope>
    <source>
        <strain evidence="1">G3</strain>
    </source>
</reference>
<dbReference type="InParanoid" id="A2DAF4"/>
<proteinExistence type="predicted"/>
<name>A2DAF4_TRIV3</name>
<dbReference type="EMBL" id="DS113183">
    <property type="protein sequence ID" value="EAY22457.1"/>
    <property type="molecule type" value="Genomic_DNA"/>
</dbReference>
<evidence type="ECO:0000313" key="1">
    <source>
        <dbReference type="EMBL" id="EAY22457.1"/>
    </source>
</evidence>
<evidence type="ECO:0000313" key="2">
    <source>
        <dbReference type="Proteomes" id="UP000001542"/>
    </source>
</evidence>
<dbReference type="VEuPathDB" id="TrichDB:TVAG_034800"/>
<reference evidence="1" key="2">
    <citation type="journal article" date="2007" name="Science">
        <title>Draft genome sequence of the sexually transmitted pathogen Trichomonas vaginalis.</title>
        <authorList>
            <person name="Carlton J.M."/>
            <person name="Hirt R.P."/>
            <person name="Silva J.C."/>
            <person name="Delcher A.L."/>
            <person name="Schatz M."/>
            <person name="Zhao Q."/>
            <person name="Wortman J.R."/>
            <person name="Bidwell S.L."/>
            <person name="Alsmark U.C.M."/>
            <person name="Besteiro S."/>
            <person name="Sicheritz-Ponten T."/>
            <person name="Noel C.J."/>
            <person name="Dacks J.B."/>
            <person name="Foster P.G."/>
            <person name="Simillion C."/>
            <person name="Van de Peer Y."/>
            <person name="Miranda-Saavedra D."/>
            <person name="Barton G.J."/>
            <person name="Westrop G.D."/>
            <person name="Mueller S."/>
            <person name="Dessi D."/>
            <person name="Fiori P.L."/>
            <person name="Ren Q."/>
            <person name="Paulsen I."/>
            <person name="Zhang H."/>
            <person name="Bastida-Corcuera F.D."/>
            <person name="Simoes-Barbosa A."/>
            <person name="Brown M.T."/>
            <person name="Hayes R.D."/>
            <person name="Mukherjee M."/>
            <person name="Okumura C.Y."/>
            <person name="Schneider R."/>
            <person name="Smith A.J."/>
            <person name="Vanacova S."/>
            <person name="Villalvazo M."/>
            <person name="Haas B.J."/>
            <person name="Pertea M."/>
            <person name="Feldblyum T.V."/>
            <person name="Utterback T.R."/>
            <person name="Shu C.L."/>
            <person name="Osoegawa K."/>
            <person name="de Jong P.J."/>
            <person name="Hrdy I."/>
            <person name="Horvathova L."/>
            <person name="Zubacova Z."/>
            <person name="Dolezal P."/>
            <person name="Malik S.B."/>
            <person name="Logsdon J.M. Jr."/>
            <person name="Henze K."/>
            <person name="Gupta A."/>
            <person name="Wang C.C."/>
            <person name="Dunne R.L."/>
            <person name="Upcroft J.A."/>
            <person name="Upcroft P."/>
            <person name="White O."/>
            <person name="Salzberg S.L."/>
            <person name="Tang P."/>
            <person name="Chiu C.-H."/>
            <person name="Lee Y.-S."/>
            <person name="Embley T.M."/>
            <person name="Coombs G.H."/>
            <person name="Mottram J.C."/>
            <person name="Tachezy J."/>
            <person name="Fraser-Liggett C.M."/>
            <person name="Johnson P.J."/>
        </authorList>
    </citation>
    <scope>NUCLEOTIDE SEQUENCE [LARGE SCALE GENOMIC DNA]</scope>
    <source>
        <strain evidence="1">G3</strain>
    </source>
</reference>
<dbReference type="VEuPathDB" id="TrichDB:TVAGG3_0810670"/>
<organism evidence="1 2">
    <name type="scientific">Trichomonas vaginalis (strain ATCC PRA-98 / G3)</name>
    <dbReference type="NCBI Taxonomy" id="412133"/>
    <lineage>
        <taxon>Eukaryota</taxon>
        <taxon>Metamonada</taxon>
        <taxon>Parabasalia</taxon>
        <taxon>Trichomonadida</taxon>
        <taxon>Trichomonadidae</taxon>
        <taxon>Trichomonas</taxon>
    </lineage>
</organism>